<dbReference type="GO" id="GO:0005634">
    <property type="term" value="C:nucleus"/>
    <property type="evidence" value="ECO:0007669"/>
    <property type="project" value="TreeGrafter"/>
</dbReference>
<gene>
    <name evidence="2" type="ORF">PCAR00345_LOCUS35201</name>
</gene>
<dbReference type="SMART" id="SM00317">
    <property type="entry name" value="SET"/>
    <property type="match status" value="1"/>
</dbReference>
<feature type="domain" description="SET" evidence="1">
    <location>
        <begin position="73"/>
        <end position="213"/>
    </location>
</feature>
<dbReference type="InterPro" id="IPR046341">
    <property type="entry name" value="SET_dom_sf"/>
</dbReference>
<dbReference type="EMBL" id="HBIZ01054948">
    <property type="protein sequence ID" value="CAE0782499.1"/>
    <property type="molecule type" value="Transcribed_RNA"/>
</dbReference>
<dbReference type="InterPro" id="IPR051760">
    <property type="entry name" value="KMT5A"/>
</dbReference>
<proteinExistence type="predicted"/>
<dbReference type="GO" id="GO:0005700">
    <property type="term" value="C:polytene chromosome"/>
    <property type="evidence" value="ECO:0007669"/>
    <property type="project" value="TreeGrafter"/>
</dbReference>
<dbReference type="Gene3D" id="2.170.270.10">
    <property type="entry name" value="SET domain"/>
    <property type="match status" value="1"/>
</dbReference>
<protein>
    <recommendedName>
        <fullName evidence="1">SET domain-containing protein</fullName>
    </recommendedName>
</protein>
<evidence type="ECO:0000313" key="2">
    <source>
        <dbReference type="EMBL" id="CAE0782499.1"/>
    </source>
</evidence>
<accession>A0A7S4FA60</accession>
<dbReference type="Pfam" id="PF00856">
    <property type="entry name" value="SET"/>
    <property type="match status" value="1"/>
</dbReference>
<reference evidence="2" key="1">
    <citation type="submission" date="2021-01" db="EMBL/GenBank/DDBJ databases">
        <authorList>
            <person name="Corre E."/>
            <person name="Pelletier E."/>
            <person name="Niang G."/>
            <person name="Scheremetjew M."/>
            <person name="Finn R."/>
            <person name="Kale V."/>
            <person name="Holt S."/>
            <person name="Cochrane G."/>
            <person name="Meng A."/>
            <person name="Brown T."/>
            <person name="Cohen L."/>
        </authorList>
    </citation>
    <scope>NUCLEOTIDE SEQUENCE</scope>
    <source>
        <strain evidence="2">CCMP645</strain>
    </source>
</reference>
<evidence type="ECO:0000259" key="1">
    <source>
        <dbReference type="PROSITE" id="PS50280"/>
    </source>
</evidence>
<dbReference type="GO" id="GO:0006357">
    <property type="term" value="P:regulation of transcription by RNA polymerase II"/>
    <property type="evidence" value="ECO:0007669"/>
    <property type="project" value="TreeGrafter"/>
</dbReference>
<dbReference type="GO" id="GO:0042799">
    <property type="term" value="F:histone H4K20 methyltransferase activity"/>
    <property type="evidence" value="ECO:0007669"/>
    <property type="project" value="TreeGrafter"/>
</dbReference>
<dbReference type="SUPFAM" id="SSF82199">
    <property type="entry name" value="SET domain"/>
    <property type="match status" value="1"/>
</dbReference>
<dbReference type="AlphaFoldDB" id="A0A7S4FA60"/>
<organism evidence="2">
    <name type="scientific">Chrysotila carterae</name>
    <name type="common">Marine alga</name>
    <name type="synonym">Syracosphaera carterae</name>
    <dbReference type="NCBI Taxonomy" id="13221"/>
    <lineage>
        <taxon>Eukaryota</taxon>
        <taxon>Haptista</taxon>
        <taxon>Haptophyta</taxon>
        <taxon>Prymnesiophyceae</taxon>
        <taxon>Isochrysidales</taxon>
        <taxon>Isochrysidaceae</taxon>
        <taxon>Chrysotila</taxon>
    </lineage>
</organism>
<dbReference type="PANTHER" id="PTHR46167:SF1">
    <property type="entry name" value="N-LYSINE METHYLTRANSFERASE KMT5A"/>
    <property type="match status" value="1"/>
</dbReference>
<dbReference type="PROSITE" id="PS50280">
    <property type="entry name" value="SET"/>
    <property type="match status" value="1"/>
</dbReference>
<dbReference type="PANTHER" id="PTHR46167">
    <property type="entry name" value="N-LYSINE METHYLTRANSFERASE KMT5A"/>
    <property type="match status" value="1"/>
</dbReference>
<name>A0A7S4FA60_CHRCT</name>
<dbReference type="InterPro" id="IPR001214">
    <property type="entry name" value="SET_dom"/>
</dbReference>
<sequence length="224" mass="25453">MLSEQSRMKQGSRLPAHSAGCRRLQSSCSHRYPILLSVLHLCTSFQQIHALHGVQDPYLALHIARMNIAANTAGVRIAPSPGKGMGVFALRQHTQEFVVGEYAGEFLSQRDIDARYENPLRTPGLWTPEDEWWYENRVKRGVGCTGAYIFKVDDDLYIDGEDCDTANWTRFLNHGEPNLRVKSLAKGLDGKPRVWFVALRDIEAGEELLWDYGESYWKEDDVVV</sequence>